<accession>T1HCM1</accession>
<evidence type="ECO:0000313" key="3">
    <source>
        <dbReference type="Proteomes" id="UP000015103"/>
    </source>
</evidence>
<reference evidence="2" key="1">
    <citation type="submission" date="2015-05" db="UniProtKB">
        <authorList>
            <consortium name="EnsemblMetazoa"/>
        </authorList>
    </citation>
    <scope>IDENTIFICATION</scope>
</reference>
<organism evidence="2 3">
    <name type="scientific">Rhodnius prolixus</name>
    <name type="common">Triatomid bug</name>
    <dbReference type="NCBI Taxonomy" id="13249"/>
    <lineage>
        <taxon>Eukaryota</taxon>
        <taxon>Metazoa</taxon>
        <taxon>Ecdysozoa</taxon>
        <taxon>Arthropoda</taxon>
        <taxon>Hexapoda</taxon>
        <taxon>Insecta</taxon>
        <taxon>Pterygota</taxon>
        <taxon>Neoptera</taxon>
        <taxon>Paraneoptera</taxon>
        <taxon>Hemiptera</taxon>
        <taxon>Heteroptera</taxon>
        <taxon>Panheteroptera</taxon>
        <taxon>Cimicomorpha</taxon>
        <taxon>Reduviidae</taxon>
        <taxon>Triatominae</taxon>
        <taxon>Rhodnius</taxon>
    </lineage>
</organism>
<dbReference type="AlphaFoldDB" id="T1HCM1"/>
<feature type="compositionally biased region" description="Basic and acidic residues" evidence="1">
    <location>
        <begin position="109"/>
        <end position="145"/>
    </location>
</feature>
<evidence type="ECO:0000313" key="2">
    <source>
        <dbReference type="EnsemblMetazoa" id="RPRC001785-PA"/>
    </source>
</evidence>
<dbReference type="Proteomes" id="UP000015103">
    <property type="component" value="Unassembled WGS sequence"/>
</dbReference>
<name>T1HCM1_RHOPR</name>
<protein>
    <submittedName>
        <fullName evidence="2">Uncharacterized protein</fullName>
    </submittedName>
</protein>
<keyword evidence="3" id="KW-1185">Reference proteome</keyword>
<evidence type="ECO:0000256" key="1">
    <source>
        <dbReference type="SAM" id="MobiDB-lite"/>
    </source>
</evidence>
<dbReference type="VEuPathDB" id="VectorBase:RPRC001785"/>
<feature type="compositionally biased region" description="Basic residues" evidence="1">
    <location>
        <begin position="146"/>
        <end position="159"/>
    </location>
</feature>
<proteinExistence type="predicted"/>
<dbReference type="EMBL" id="ACPB03007927">
    <property type="status" value="NOT_ANNOTATED_CDS"/>
    <property type="molecule type" value="Genomic_DNA"/>
</dbReference>
<dbReference type="HOGENOM" id="CLU_869640_0_0_1"/>
<feature type="region of interest" description="Disordered" evidence="1">
    <location>
        <begin position="109"/>
        <end position="168"/>
    </location>
</feature>
<dbReference type="EnsemblMetazoa" id="RPRC001785-RA">
    <property type="protein sequence ID" value="RPRC001785-PA"/>
    <property type="gene ID" value="RPRC001785"/>
</dbReference>
<dbReference type="InParanoid" id="T1HCM1"/>
<sequence length="320" mass="36925">MKLMKPVLLYLPNVLVKGCCLHQWLKFDTKLACLIVRVSLVWLQICAKAMSQTLMLLESDTKEDDMISVTLEEHHGISESLEKEEQEDNTWQEVCRACRKIRRRKDRKKLKEQVREGMRRENSAEKGRNLGVSKEELRDSPLERNTKRRERKRNKNKRPPRPEAIVIKPGEGKTYAEALGEIRKGVNPANASVEIRSIRQTRAGEILLELGPDVKNKGLLRDALKSTLGDGANIRYLEPMITLEVRDLDSYTTEQEVREALIRDLGESVNETKVFVSKTNIREQKMAIVTLNEQKANDLLKASRIKIGWKNCRNEVDWLK</sequence>